<sequence length="152" mass="17186">MRLRRQQHMDSFRSLSVCIESRTRLALSGALKSVPAELCSAFLAYRPFTCFLALGCLFLRAQSSQHDRNPPLIRRRRIAPSRLVKKAFPCLIPASQCDAVQGRNVLRSTRFARPAQPIPTRRHCGNGAGHYHRRRALHARNVLGQLAPVYNS</sequence>
<evidence type="ECO:0000313" key="2">
    <source>
        <dbReference type="EMBL" id="KFD72850.1"/>
    </source>
</evidence>
<accession>A0A085LKC2</accession>
<dbReference type="EMBL" id="KL363503">
    <property type="protein sequence ID" value="KFD45418.1"/>
    <property type="molecule type" value="Genomic_DNA"/>
</dbReference>
<evidence type="ECO:0000313" key="1">
    <source>
        <dbReference type="EMBL" id="KFD45418.1"/>
    </source>
</evidence>
<reference evidence="1 3" key="1">
    <citation type="journal article" date="2014" name="Nat. Genet.">
        <title>Genome and transcriptome of the porcine whipworm Trichuris suis.</title>
        <authorList>
            <person name="Jex A.R."/>
            <person name="Nejsum P."/>
            <person name="Schwarz E.M."/>
            <person name="Hu L."/>
            <person name="Young N.D."/>
            <person name="Hall R.S."/>
            <person name="Korhonen P.K."/>
            <person name="Liao S."/>
            <person name="Thamsborg S."/>
            <person name="Xia J."/>
            <person name="Xu P."/>
            <person name="Wang S."/>
            <person name="Scheerlinck J.P."/>
            <person name="Hofmann A."/>
            <person name="Sternberg P.W."/>
            <person name="Wang J."/>
            <person name="Gasser R.B."/>
        </authorList>
    </citation>
    <scope>NUCLEOTIDE SEQUENCE [LARGE SCALE GENOMIC DNA]</scope>
    <source>
        <strain evidence="2">DCEP-RM93F</strain>
        <strain evidence="1">DCEP-RM93M</strain>
    </source>
</reference>
<gene>
    <name evidence="1" type="ORF">M513_13703</name>
    <name evidence="2" type="ORF">M514_13703</name>
</gene>
<dbReference type="Proteomes" id="UP000030764">
    <property type="component" value="Unassembled WGS sequence"/>
</dbReference>
<proteinExistence type="predicted"/>
<dbReference type="AlphaFoldDB" id="A0A085LKC2"/>
<name>A0A085LKC2_9BILA</name>
<dbReference type="Proteomes" id="UP000030758">
    <property type="component" value="Unassembled WGS sequence"/>
</dbReference>
<organism evidence="1 3">
    <name type="scientific">Trichuris suis</name>
    <name type="common">pig whipworm</name>
    <dbReference type="NCBI Taxonomy" id="68888"/>
    <lineage>
        <taxon>Eukaryota</taxon>
        <taxon>Metazoa</taxon>
        <taxon>Ecdysozoa</taxon>
        <taxon>Nematoda</taxon>
        <taxon>Enoplea</taxon>
        <taxon>Dorylaimia</taxon>
        <taxon>Trichinellida</taxon>
        <taxon>Trichuridae</taxon>
        <taxon>Trichuris</taxon>
    </lineage>
</organism>
<dbReference type="EMBL" id="KL367475">
    <property type="protein sequence ID" value="KFD72850.1"/>
    <property type="molecule type" value="Genomic_DNA"/>
</dbReference>
<keyword evidence="3" id="KW-1185">Reference proteome</keyword>
<protein>
    <submittedName>
        <fullName evidence="1">Uncharacterized protein</fullName>
    </submittedName>
</protein>
<evidence type="ECO:0000313" key="3">
    <source>
        <dbReference type="Proteomes" id="UP000030764"/>
    </source>
</evidence>